<name>A0AAW9QKW1_9BURK</name>
<sequence>MANPFLKKNPFMSLWLSGFHKAAGTARGQAAAAAKRQGTDAVAKATADWLSLWGAAPRPAGQRRGRRKTR</sequence>
<evidence type="ECO:0000313" key="2">
    <source>
        <dbReference type="Proteomes" id="UP001336250"/>
    </source>
</evidence>
<evidence type="ECO:0000313" key="1">
    <source>
        <dbReference type="EMBL" id="MEF7617452.1"/>
    </source>
</evidence>
<accession>A0AAW9QKW1</accession>
<dbReference type="AlphaFoldDB" id="A0AAW9QKW1"/>
<dbReference type="EMBL" id="JAZIBG010000056">
    <property type="protein sequence ID" value="MEF7617452.1"/>
    <property type="molecule type" value="Genomic_DNA"/>
</dbReference>
<proteinExistence type="predicted"/>
<reference evidence="1 2" key="1">
    <citation type="submission" date="2024-02" db="EMBL/GenBank/DDBJ databases">
        <title>Genome sequence of Aquincola sp. MAHUQ-54.</title>
        <authorList>
            <person name="Huq M.A."/>
        </authorList>
    </citation>
    <scope>NUCLEOTIDE SEQUENCE [LARGE SCALE GENOMIC DNA]</scope>
    <source>
        <strain evidence="1 2">MAHUQ-54</strain>
    </source>
</reference>
<dbReference type="Proteomes" id="UP001336250">
    <property type="component" value="Unassembled WGS sequence"/>
</dbReference>
<dbReference type="RefSeq" id="WP_332293213.1">
    <property type="nucleotide sequence ID" value="NZ_JAZIBG010000056.1"/>
</dbReference>
<organism evidence="1 2">
    <name type="scientific">Aquincola agrisoli</name>
    <dbReference type="NCBI Taxonomy" id="3119538"/>
    <lineage>
        <taxon>Bacteria</taxon>
        <taxon>Pseudomonadati</taxon>
        <taxon>Pseudomonadota</taxon>
        <taxon>Betaproteobacteria</taxon>
        <taxon>Burkholderiales</taxon>
        <taxon>Sphaerotilaceae</taxon>
        <taxon>Aquincola</taxon>
    </lineage>
</organism>
<protein>
    <submittedName>
        <fullName evidence="1">Uncharacterized protein</fullName>
    </submittedName>
</protein>
<comment type="caution">
    <text evidence="1">The sequence shown here is derived from an EMBL/GenBank/DDBJ whole genome shotgun (WGS) entry which is preliminary data.</text>
</comment>
<keyword evidence="2" id="KW-1185">Reference proteome</keyword>
<gene>
    <name evidence="1" type="ORF">V4F39_26305</name>
</gene>